<name>A0A5D3CD57_CUCMM</name>
<evidence type="ECO:0000313" key="4">
    <source>
        <dbReference type="Proteomes" id="UP000321947"/>
    </source>
</evidence>
<gene>
    <name evidence="2" type="ORF">E5676_scaffold648G00500</name>
    <name evidence="1" type="ORF">E6C27_scaffold115G00930</name>
</gene>
<sequence>MSQSDSSKNVLQMSINGDEPPPAYVVEGCAVGGAGEIPIIDVGVFMPSSSPEPEVLDSELGKLRSALAKEGCFQVLISFPFL</sequence>
<evidence type="ECO:0000313" key="1">
    <source>
        <dbReference type="EMBL" id="KAA0047620.1"/>
    </source>
</evidence>
<evidence type="ECO:0000313" key="3">
    <source>
        <dbReference type="Proteomes" id="UP000321393"/>
    </source>
</evidence>
<protein>
    <submittedName>
        <fullName evidence="2">Codeine O-demethylase-like</fullName>
    </submittedName>
</protein>
<accession>A0A5D3CD57</accession>
<keyword evidence="2" id="KW-0808">Transferase</keyword>
<dbReference type="GO" id="GO:0032259">
    <property type="term" value="P:methylation"/>
    <property type="evidence" value="ECO:0007669"/>
    <property type="project" value="UniProtKB-KW"/>
</dbReference>
<proteinExistence type="predicted"/>
<dbReference type="Proteomes" id="UP000321947">
    <property type="component" value="Unassembled WGS sequence"/>
</dbReference>
<dbReference type="GO" id="GO:0008168">
    <property type="term" value="F:methyltransferase activity"/>
    <property type="evidence" value="ECO:0007669"/>
    <property type="project" value="UniProtKB-KW"/>
</dbReference>
<dbReference type="AlphaFoldDB" id="A0A5D3CD57"/>
<dbReference type="Proteomes" id="UP000321393">
    <property type="component" value="Unassembled WGS sequence"/>
</dbReference>
<reference evidence="3 4" key="1">
    <citation type="submission" date="2019-08" db="EMBL/GenBank/DDBJ databases">
        <title>Draft genome sequences of two oriental melons (Cucumis melo L. var makuwa).</title>
        <authorList>
            <person name="Kwon S.-Y."/>
        </authorList>
    </citation>
    <scope>NUCLEOTIDE SEQUENCE [LARGE SCALE GENOMIC DNA]</scope>
    <source>
        <strain evidence="4">cv. Chang Bougi</strain>
        <strain evidence="3">cv. SW 3</strain>
        <tissue evidence="2">Leaf</tissue>
    </source>
</reference>
<organism evidence="2 4">
    <name type="scientific">Cucumis melo var. makuwa</name>
    <name type="common">Oriental melon</name>
    <dbReference type="NCBI Taxonomy" id="1194695"/>
    <lineage>
        <taxon>Eukaryota</taxon>
        <taxon>Viridiplantae</taxon>
        <taxon>Streptophyta</taxon>
        <taxon>Embryophyta</taxon>
        <taxon>Tracheophyta</taxon>
        <taxon>Spermatophyta</taxon>
        <taxon>Magnoliopsida</taxon>
        <taxon>eudicotyledons</taxon>
        <taxon>Gunneridae</taxon>
        <taxon>Pentapetalae</taxon>
        <taxon>rosids</taxon>
        <taxon>fabids</taxon>
        <taxon>Cucurbitales</taxon>
        <taxon>Cucurbitaceae</taxon>
        <taxon>Benincaseae</taxon>
        <taxon>Cucumis</taxon>
    </lineage>
</organism>
<dbReference type="EMBL" id="SSTD01012901">
    <property type="protein sequence ID" value="TYK08276.1"/>
    <property type="molecule type" value="Genomic_DNA"/>
</dbReference>
<evidence type="ECO:0000313" key="2">
    <source>
        <dbReference type="EMBL" id="TYK08276.1"/>
    </source>
</evidence>
<dbReference type="EMBL" id="SSTE01013117">
    <property type="protein sequence ID" value="KAA0047620.1"/>
    <property type="molecule type" value="Genomic_DNA"/>
</dbReference>
<comment type="caution">
    <text evidence="2">The sequence shown here is derived from an EMBL/GenBank/DDBJ whole genome shotgun (WGS) entry which is preliminary data.</text>
</comment>
<keyword evidence="2" id="KW-0489">Methyltransferase</keyword>